<dbReference type="EMBL" id="AM258965">
    <property type="protein sequence ID" value="CAK02765.1"/>
    <property type="molecule type" value="Genomic_DNA"/>
</dbReference>
<evidence type="ECO:0000256" key="1">
    <source>
        <dbReference type="ARBA" id="ARBA00010075"/>
    </source>
</evidence>
<evidence type="ECO:0000313" key="7">
    <source>
        <dbReference type="EMBL" id="CAK02765.1"/>
    </source>
</evidence>
<dbReference type="OMA" id="KYQLFAR"/>
<evidence type="ECO:0000259" key="5">
    <source>
        <dbReference type="Pfam" id="PF01609"/>
    </source>
</evidence>
<name>A4Q8K4_AERSS</name>
<feature type="domain" description="Transposase IS4-like" evidence="5">
    <location>
        <begin position="116"/>
        <end position="317"/>
    </location>
</feature>
<dbReference type="PANTHER" id="PTHR33258">
    <property type="entry name" value="TRANSPOSASE INSL FOR INSERTION SEQUENCE ELEMENT IS186A-RELATED"/>
    <property type="match status" value="1"/>
</dbReference>
<dbReference type="GO" id="GO:0006313">
    <property type="term" value="P:DNA transposition"/>
    <property type="evidence" value="ECO:0007669"/>
    <property type="project" value="InterPro"/>
</dbReference>
<sequence>MTIIDANHYINQLLTPAETECIARLCKFCLRLRAITPWMLVTSLLRAFGGGKVGAIACLHQHFNGLQLAHTHQVSYKPFHNQLRKPAFAQFMKALVERAIALRIGQQVTDVAQGAFKQVLLQDGTSFAVHKRLATVFPGRFKTISPAAIECHMTMSLLEQKPLCMQLSADTASERQFLPDAKKLTGSLLLADAGYIDRAYFAEVNKAGCFYLVRGRKGLNPKILRAWRDDGRAVEKLTGMSLKEEGRRHCRAEVLDMDVKSGKYEYRLIRRWFAEETRFCVWMTNLARETWPAERVMRLYRCRWQVELLFKERKSYNNLKGFVTGQKAITEGLVWDSLLSLVLKRRVAQTLVKEGLSTLKAAKSGMTWWLPILEAVAHRALSEIREKLEWVVDFLSKNARRTKQRKSIQNRTLEGILMSL</sequence>
<dbReference type="InterPro" id="IPR047952">
    <property type="entry name" value="Transpos_IS4"/>
</dbReference>
<keyword evidence="6" id="KW-0614">Plasmid</keyword>
<keyword evidence="4" id="KW-0233">DNA recombination</keyword>
<dbReference type="Pfam" id="PF01609">
    <property type="entry name" value="DDE_Tnp_1"/>
    <property type="match status" value="1"/>
</dbReference>
<keyword evidence="3" id="KW-0238">DNA-binding</keyword>
<evidence type="ECO:0000256" key="2">
    <source>
        <dbReference type="ARBA" id="ARBA00022578"/>
    </source>
</evidence>
<dbReference type="EMBL" id="KY555069">
    <property type="protein sequence ID" value="ASD49196.1"/>
    <property type="molecule type" value="Genomic_DNA"/>
</dbReference>
<reference evidence="6" key="2">
    <citation type="submission" date="2017-01" db="EMBL/GenBank/DDBJ databases">
        <title>Plasmid composition in Aeromonas salmonicida subsp. salmonicida 01-B526 unravels unsuspected type three secretion system loss patterns.</title>
        <authorList>
            <person name="Tanaka K.H."/>
            <person name="Vincent A.T."/>
            <person name="Emond-Rheault J.-G."/>
            <person name="Adamczuk M."/>
            <person name="Frenette M."/>
            <person name="Charette S.J."/>
        </authorList>
    </citation>
    <scope>NUCLEOTIDE SEQUENCE</scope>
    <source>
        <strain evidence="6">01-B526</strain>
        <plasmid evidence="6">pAsa5</plasmid>
    </source>
</reference>
<geneLocation type="plasmid" evidence="6">
    <name>pAsa5</name>
</geneLocation>
<geneLocation type="plasmid" evidence="7">
    <name>pAsa6</name>
</geneLocation>
<dbReference type="GO" id="GO:0003677">
    <property type="term" value="F:DNA binding"/>
    <property type="evidence" value="ECO:0007669"/>
    <property type="project" value="UniProtKB-KW"/>
</dbReference>
<evidence type="ECO:0000256" key="4">
    <source>
        <dbReference type="ARBA" id="ARBA00023172"/>
    </source>
</evidence>
<dbReference type="RefSeq" id="WP_011899420.1">
    <property type="nucleotide sequence ID" value="NC_009352.2"/>
</dbReference>
<organism evidence="6">
    <name type="scientific">Aeromonas salmonicida subsp. salmonicida</name>
    <dbReference type="NCBI Taxonomy" id="29491"/>
    <lineage>
        <taxon>Bacteria</taxon>
        <taxon>Pseudomonadati</taxon>
        <taxon>Pseudomonadota</taxon>
        <taxon>Gammaproteobacteria</taxon>
        <taxon>Aeromonadales</taxon>
        <taxon>Aeromonadaceae</taxon>
        <taxon>Aeromonas</taxon>
    </lineage>
</organism>
<accession>A4Q8K4</accession>
<dbReference type="AlphaFoldDB" id="A4Q8K4"/>
<comment type="similarity">
    <text evidence="1">Belongs to the transposase 11 family.</text>
</comment>
<protein>
    <submittedName>
        <fullName evidence="6">Transposase</fullName>
    </submittedName>
</protein>
<gene>
    <name evidence="7" type="primary">tnp</name>
</gene>
<proteinExistence type="inferred from homology"/>
<dbReference type="NCBIfam" id="NF033592">
    <property type="entry name" value="transpos_IS4_1"/>
    <property type="match status" value="1"/>
</dbReference>
<dbReference type="InterPro" id="IPR012337">
    <property type="entry name" value="RNaseH-like_sf"/>
</dbReference>
<keyword evidence="2" id="KW-0815">Transposition</keyword>
<dbReference type="SUPFAM" id="SSF53098">
    <property type="entry name" value="Ribonuclease H-like"/>
    <property type="match status" value="1"/>
</dbReference>
<dbReference type="PANTHER" id="PTHR33258:SF1">
    <property type="entry name" value="TRANSPOSASE INSL FOR INSERTION SEQUENCE ELEMENT IS186A-RELATED"/>
    <property type="match status" value="1"/>
</dbReference>
<dbReference type="GO" id="GO:0004803">
    <property type="term" value="F:transposase activity"/>
    <property type="evidence" value="ECO:0007669"/>
    <property type="project" value="InterPro"/>
</dbReference>
<reference evidence="7" key="1">
    <citation type="journal article" date="2009" name="Plasmid">
        <title>Genetic characterization of pAsa6, a new plasmid from Aeromonas salmonicida subsp. salmonicida that encodes a type III effector protein AopH homolog.</title>
        <authorList>
            <person name="Najimi M."/>
            <person name="Balado M."/>
            <person name="Lemos M.L."/>
            <person name="Osorio C.R."/>
        </authorList>
    </citation>
    <scope>NUCLEOTIDE SEQUENCE</scope>
    <source>
        <strain evidence="7">RSP74.1</strain>
        <plasmid evidence="7">pAsa6</plasmid>
    </source>
</reference>
<evidence type="ECO:0000313" key="6">
    <source>
        <dbReference type="EMBL" id="ASD49196.1"/>
    </source>
</evidence>
<evidence type="ECO:0000256" key="3">
    <source>
        <dbReference type="ARBA" id="ARBA00023125"/>
    </source>
</evidence>
<dbReference type="InterPro" id="IPR002559">
    <property type="entry name" value="Transposase_11"/>
</dbReference>